<evidence type="ECO:0000313" key="4">
    <source>
        <dbReference type="Proteomes" id="UP000177905"/>
    </source>
</evidence>
<dbReference type="GO" id="GO:0016758">
    <property type="term" value="F:hexosyltransferase activity"/>
    <property type="evidence" value="ECO:0007669"/>
    <property type="project" value="UniProtKB-ARBA"/>
</dbReference>
<dbReference type="EMBL" id="MEUA01000018">
    <property type="protein sequence ID" value="OGC15627.1"/>
    <property type="molecule type" value="Genomic_DNA"/>
</dbReference>
<dbReference type="InterPro" id="IPR029044">
    <property type="entry name" value="Nucleotide-diphossugar_trans"/>
</dbReference>
<evidence type="ECO:0000256" key="1">
    <source>
        <dbReference type="SAM" id="Phobius"/>
    </source>
</evidence>
<gene>
    <name evidence="3" type="ORF">A2290_06090</name>
</gene>
<protein>
    <recommendedName>
        <fullName evidence="2">Glycosyltransferase 2-like domain-containing protein</fullName>
    </recommendedName>
</protein>
<dbReference type="PANTHER" id="PTHR22916">
    <property type="entry name" value="GLYCOSYLTRANSFERASE"/>
    <property type="match status" value="1"/>
</dbReference>
<dbReference type="Gene3D" id="3.90.550.10">
    <property type="entry name" value="Spore Coat Polysaccharide Biosynthesis Protein SpsA, Chain A"/>
    <property type="match status" value="1"/>
</dbReference>
<feature type="domain" description="Glycosyltransferase 2-like" evidence="2">
    <location>
        <begin position="11"/>
        <end position="133"/>
    </location>
</feature>
<dbReference type="PANTHER" id="PTHR22916:SF3">
    <property type="entry name" value="UDP-GLCNAC:BETAGAL BETA-1,3-N-ACETYLGLUCOSAMINYLTRANSFERASE-LIKE PROTEIN 1"/>
    <property type="match status" value="1"/>
</dbReference>
<name>A0A1F4S5I1_UNCSA</name>
<evidence type="ECO:0000313" key="3">
    <source>
        <dbReference type="EMBL" id="OGC15627.1"/>
    </source>
</evidence>
<keyword evidence="1" id="KW-0812">Transmembrane</keyword>
<organism evidence="3 4">
    <name type="scientific">candidate division WOR-1 bacterium RIFOXYB2_FULL_36_35</name>
    <dbReference type="NCBI Taxonomy" id="1802578"/>
    <lineage>
        <taxon>Bacteria</taxon>
        <taxon>Bacillati</taxon>
        <taxon>Saganbacteria</taxon>
    </lineage>
</organism>
<accession>A0A1F4S5I1</accession>
<comment type="caution">
    <text evidence="3">The sequence shown here is derived from an EMBL/GenBank/DDBJ whole genome shotgun (WGS) entry which is preliminary data.</text>
</comment>
<evidence type="ECO:0000259" key="2">
    <source>
        <dbReference type="Pfam" id="PF00535"/>
    </source>
</evidence>
<dbReference type="InterPro" id="IPR001173">
    <property type="entry name" value="Glyco_trans_2-like"/>
</dbReference>
<sequence length="339" mass="39221">MTDDKLMPKVSIAIPTYNRASYLEQAIESALAQDYCNLEVIVSDNASDDGTEALVRKYIGDKRFVYHRQKINIGPQKNWQKLVYEYVSGEWMMILGSDDYLIDHNFISKCVESINKVSNCVICYGNIRILYEDGGSSFDRINKSPAVMDGTWYFWDYEKGSSIHVVCMLFDRCKAIENKAFALDVIGAETELISKLLLSGTVCFVDTVAVAYRIHSEGDSYNVNFERLYGNYQSYVNIFNFALQLHPTWKKKLLKLRKERLQGFFKTAFYNFLSDNKKTAFKFLLKSKNDYPSEIIPLFFQLKIILAVILGMLFSEQTFKKIRNVFYKRAYGKEAKPYA</sequence>
<dbReference type="AlphaFoldDB" id="A0A1F4S5I1"/>
<reference evidence="3 4" key="1">
    <citation type="journal article" date="2016" name="Nat. Commun.">
        <title>Thousands of microbial genomes shed light on interconnected biogeochemical processes in an aquifer system.</title>
        <authorList>
            <person name="Anantharaman K."/>
            <person name="Brown C.T."/>
            <person name="Hug L.A."/>
            <person name="Sharon I."/>
            <person name="Castelle C.J."/>
            <person name="Probst A.J."/>
            <person name="Thomas B.C."/>
            <person name="Singh A."/>
            <person name="Wilkins M.J."/>
            <person name="Karaoz U."/>
            <person name="Brodie E.L."/>
            <person name="Williams K.H."/>
            <person name="Hubbard S.S."/>
            <person name="Banfield J.F."/>
        </authorList>
    </citation>
    <scope>NUCLEOTIDE SEQUENCE [LARGE SCALE GENOMIC DNA]</scope>
</reference>
<dbReference type="Pfam" id="PF00535">
    <property type="entry name" value="Glycos_transf_2"/>
    <property type="match status" value="1"/>
</dbReference>
<keyword evidence="1" id="KW-1133">Transmembrane helix</keyword>
<dbReference type="Proteomes" id="UP000177905">
    <property type="component" value="Unassembled WGS sequence"/>
</dbReference>
<proteinExistence type="predicted"/>
<dbReference type="SUPFAM" id="SSF53448">
    <property type="entry name" value="Nucleotide-diphospho-sugar transferases"/>
    <property type="match status" value="1"/>
</dbReference>
<feature type="transmembrane region" description="Helical" evidence="1">
    <location>
        <begin position="295"/>
        <end position="314"/>
    </location>
</feature>
<keyword evidence="1" id="KW-0472">Membrane</keyword>